<sequence length="202" mass="22667">MVFVSLRALTSSNCVNIRYPVNVKNIANAVLVLQVAPHLEWVSHPAAVRRFNIFDSRLQIARGYVTSLHQVAPHLERVSHPAPIRRSNVFASRLQIARGYVTSLHIRKVVDKRLSSEWVSHPGARGRAVFVSSGAGVAGRSRSPLWCSARSNNTFYSLFDPKCFQVPLRTPMDTPKPDKDLCNAKKKLKSMIPILNDQNMQE</sequence>
<comment type="caution">
    <text evidence="1">The sequence shown here is derived from an EMBL/GenBank/DDBJ whole genome shotgun (WGS) entry which is preliminary data.</text>
</comment>
<evidence type="ECO:0000313" key="2">
    <source>
        <dbReference type="Proteomes" id="UP000712281"/>
    </source>
</evidence>
<evidence type="ECO:0000313" key="1">
    <source>
        <dbReference type="EMBL" id="KAF2543957.1"/>
    </source>
</evidence>
<organism evidence="1 2">
    <name type="scientific">Brassica cretica</name>
    <name type="common">Mustard</name>
    <dbReference type="NCBI Taxonomy" id="69181"/>
    <lineage>
        <taxon>Eukaryota</taxon>
        <taxon>Viridiplantae</taxon>
        <taxon>Streptophyta</taxon>
        <taxon>Embryophyta</taxon>
        <taxon>Tracheophyta</taxon>
        <taxon>Spermatophyta</taxon>
        <taxon>Magnoliopsida</taxon>
        <taxon>eudicotyledons</taxon>
        <taxon>Gunneridae</taxon>
        <taxon>Pentapetalae</taxon>
        <taxon>rosids</taxon>
        <taxon>malvids</taxon>
        <taxon>Brassicales</taxon>
        <taxon>Brassicaceae</taxon>
        <taxon>Brassiceae</taxon>
        <taxon>Brassica</taxon>
    </lineage>
</organism>
<accession>A0A8S9GHV4</accession>
<name>A0A8S9GHV4_BRACR</name>
<dbReference type="Proteomes" id="UP000712281">
    <property type="component" value="Unassembled WGS sequence"/>
</dbReference>
<proteinExistence type="predicted"/>
<reference evidence="1" key="1">
    <citation type="submission" date="2019-12" db="EMBL/GenBank/DDBJ databases">
        <title>Genome sequencing and annotation of Brassica cretica.</title>
        <authorList>
            <person name="Studholme D.J."/>
            <person name="Sarris P.F."/>
        </authorList>
    </citation>
    <scope>NUCLEOTIDE SEQUENCE</scope>
    <source>
        <strain evidence="1">PFS-001/15</strain>
        <tissue evidence="1">Leaf</tissue>
    </source>
</reference>
<dbReference type="EMBL" id="QGKW02002005">
    <property type="protein sequence ID" value="KAF2543957.1"/>
    <property type="molecule type" value="Genomic_DNA"/>
</dbReference>
<dbReference type="AlphaFoldDB" id="A0A8S9GHV4"/>
<gene>
    <name evidence="1" type="ORF">F2Q68_00030808</name>
</gene>
<protein>
    <submittedName>
        <fullName evidence="1">Uncharacterized protein</fullName>
    </submittedName>
</protein>